<organism evidence="2 3">
    <name type="scientific">Fomitopsis schrenkii</name>
    <name type="common">Brown rot fungus</name>
    <dbReference type="NCBI Taxonomy" id="2126942"/>
    <lineage>
        <taxon>Eukaryota</taxon>
        <taxon>Fungi</taxon>
        <taxon>Dikarya</taxon>
        <taxon>Basidiomycota</taxon>
        <taxon>Agaricomycotina</taxon>
        <taxon>Agaricomycetes</taxon>
        <taxon>Polyporales</taxon>
        <taxon>Fomitopsis</taxon>
    </lineage>
</organism>
<evidence type="ECO:0000313" key="3">
    <source>
        <dbReference type="Proteomes" id="UP000015241"/>
    </source>
</evidence>
<keyword evidence="3" id="KW-1185">Reference proteome</keyword>
<protein>
    <recommendedName>
        <fullName evidence="1">AB hydrolase-1 domain-containing protein</fullName>
    </recommendedName>
</protein>
<dbReference type="InterPro" id="IPR029058">
    <property type="entry name" value="AB_hydrolase_fold"/>
</dbReference>
<reference evidence="2 3" key="1">
    <citation type="journal article" date="2012" name="Science">
        <title>The Paleozoic origin of enzymatic lignin decomposition reconstructed from 31 fungal genomes.</title>
        <authorList>
            <person name="Floudas D."/>
            <person name="Binder M."/>
            <person name="Riley R."/>
            <person name="Barry K."/>
            <person name="Blanchette R.A."/>
            <person name="Henrissat B."/>
            <person name="Martinez A.T."/>
            <person name="Otillar R."/>
            <person name="Spatafora J.W."/>
            <person name="Yadav J.S."/>
            <person name="Aerts A."/>
            <person name="Benoit I."/>
            <person name="Boyd A."/>
            <person name="Carlson A."/>
            <person name="Copeland A."/>
            <person name="Coutinho P.M."/>
            <person name="de Vries R.P."/>
            <person name="Ferreira P."/>
            <person name="Findley K."/>
            <person name="Foster B."/>
            <person name="Gaskell J."/>
            <person name="Glotzer D."/>
            <person name="Gorecki P."/>
            <person name="Heitman J."/>
            <person name="Hesse C."/>
            <person name="Hori C."/>
            <person name="Igarashi K."/>
            <person name="Jurgens J.A."/>
            <person name="Kallen N."/>
            <person name="Kersten P."/>
            <person name="Kohler A."/>
            <person name="Kuees U."/>
            <person name="Kumar T.K.A."/>
            <person name="Kuo A."/>
            <person name="LaButti K."/>
            <person name="Larrondo L.F."/>
            <person name="Lindquist E."/>
            <person name="Ling A."/>
            <person name="Lombard V."/>
            <person name="Lucas S."/>
            <person name="Lundell T."/>
            <person name="Martin R."/>
            <person name="McLaughlin D.J."/>
            <person name="Morgenstern I."/>
            <person name="Morin E."/>
            <person name="Murat C."/>
            <person name="Nagy L.G."/>
            <person name="Nolan M."/>
            <person name="Ohm R.A."/>
            <person name="Patyshakuliyeva A."/>
            <person name="Rokas A."/>
            <person name="Ruiz-Duenas F.J."/>
            <person name="Sabat G."/>
            <person name="Salamov A."/>
            <person name="Samejima M."/>
            <person name="Schmutz J."/>
            <person name="Slot J.C."/>
            <person name="St John F."/>
            <person name="Stenlid J."/>
            <person name="Sun H."/>
            <person name="Sun S."/>
            <person name="Syed K."/>
            <person name="Tsang A."/>
            <person name="Wiebenga A."/>
            <person name="Young D."/>
            <person name="Pisabarro A."/>
            <person name="Eastwood D.C."/>
            <person name="Martin F."/>
            <person name="Cullen D."/>
            <person name="Grigoriev I.V."/>
            <person name="Hibbett D.S."/>
        </authorList>
    </citation>
    <scope>NUCLEOTIDE SEQUENCE</scope>
    <source>
        <strain evidence="3">FP-58527</strain>
    </source>
</reference>
<feature type="domain" description="AB hydrolase-1" evidence="1">
    <location>
        <begin position="54"/>
        <end position="344"/>
    </location>
</feature>
<name>S8E3A7_FOMSC</name>
<accession>S8E3A7</accession>
<dbReference type="Pfam" id="PF12697">
    <property type="entry name" value="Abhydrolase_6"/>
    <property type="match status" value="1"/>
</dbReference>
<gene>
    <name evidence="2" type="ORF">FOMPIDRAFT_89609</name>
</gene>
<evidence type="ECO:0000259" key="1">
    <source>
        <dbReference type="Pfam" id="PF12697"/>
    </source>
</evidence>
<dbReference type="HOGENOM" id="CLU_032490_0_0_1"/>
<dbReference type="SUPFAM" id="SSF53474">
    <property type="entry name" value="alpha/beta-Hydrolases"/>
    <property type="match status" value="1"/>
</dbReference>
<dbReference type="Gene3D" id="3.40.50.1820">
    <property type="entry name" value="alpha/beta hydrolase"/>
    <property type="match status" value="1"/>
</dbReference>
<dbReference type="eggNOG" id="ENOG502RANK">
    <property type="taxonomic scope" value="Eukaryota"/>
</dbReference>
<proteinExistence type="predicted"/>
<dbReference type="Proteomes" id="UP000015241">
    <property type="component" value="Unassembled WGS sequence"/>
</dbReference>
<sequence length="364" mass="39224">MDAFRVQTHTVSLGHVDQPLATFAKQYTSLQGMHSSQADTVASSLPRSGDAYILVFAHALAYHKETWEPVISRLFELQNRDGHSSPHIAEIWTVDCPDHGESAALNKDVSASALRAGRASCRSYGGAILSLARSGLMHTSPRAKLVLIGHSAGSIGTVLSTAYRPSPGDIPVSSIILVEPWMVPADLLAASPELRASIEATSQAGLRRRDTWASHAKALEYFKAKGVWKTWDPRALDLYVRYGLASAKPDEHSVGGVTLAYPRQLEGEAYADVGEGYEALERLSQICSSVPVHVILGEENLKSSAAVQEKLCDREEGRCMASVTVLPRTGHMAPQQSPGLVAEAIHKILITCHASAPHTARGRL</sequence>
<dbReference type="EMBL" id="KE504171">
    <property type="protein sequence ID" value="EPS97873.1"/>
    <property type="molecule type" value="Genomic_DNA"/>
</dbReference>
<dbReference type="AlphaFoldDB" id="S8E3A7"/>
<evidence type="ECO:0000313" key="2">
    <source>
        <dbReference type="EMBL" id="EPS97873.1"/>
    </source>
</evidence>
<dbReference type="InParanoid" id="S8E3A7"/>
<dbReference type="InterPro" id="IPR000073">
    <property type="entry name" value="AB_hydrolase_1"/>
</dbReference>
<dbReference type="OrthoDB" id="94039at2759"/>